<keyword evidence="1" id="KW-1015">Disulfide bond</keyword>
<gene>
    <name evidence="4" type="ORF">V1264_000312</name>
</gene>
<dbReference type="GO" id="GO:0006508">
    <property type="term" value="P:proteolysis"/>
    <property type="evidence" value="ECO:0007669"/>
    <property type="project" value="InterPro"/>
</dbReference>
<protein>
    <recommendedName>
        <fullName evidence="3">Peptidase S1 domain-containing protein</fullName>
    </recommendedName>
</protein>
<keyword evidence="2" id="KW-0732">Signal</keyword>
<dbReference type="InterPro" id="IPR043504">
    <property type="entry name" value="Peptidase_S1_PA_chymotrypsin"/>
</dbReference>
<dbReference type="FunFam" id="2.40.10.10:FF:000068">
    <property type="entry name" value="transmembrane protease serine 2"/>
    <property type="match status" value="1"/>
</dbReference>
<feature type="chain" id="PRO_5042904295" description="Peptidase S1 domain-containing protein" evidence="2">
    <location>
        <begin position="18"/>
        <end position="420"/>
    </location>
</feature>
<proteinExistence type="predicted"/>
<dbReference type="InterPro" id="IPR009003">
    <property type="entry name" value="Peptidase_S1_PA"/>
</dbReference>
<comment type="caution">
    <text evidence="4">The sequence shown here is derived from an EMBL/GenBank/DDBJ whole genome shotgun (WGS) entry which is preliminary data.</text>
</comment>
<dbReference type="InterPro" id="IPR001314">
    <property type="entry name" value="Peptidase_S1A"/>
</dbReference>
<dbReference type="InterPro" id="IPR018114">
    <property type="entry name" value="TRYPSIN_HIS"/>
</dbReference>
<name>A0AAN9BZY3_9CAEN</name>
<organism evidence="4 5">
    <name type="scientific">Littorina saxatilis</name>
    <dbReference type="NCBI Taxonomy" id="31220"/>
    <lineage>
        <taxon>Eukaryota</taxon>
        <taxon>Metazoa</taxon>
        <taxon>Spiralia</taxon>
        <taxon>Lophotrochozoa</taxon>
        <taxon>Mollusca</taxon>
        <taxon>Gastropoda</taxon>
        <taxon>Caenogastropoda</taxon>
        <taxon>Littorinimorpha</taxon>
        <taxon>Littorinoidea</taxon>
        <taxon>Littorinidae</taxon>
        <taxon>Littorina</taxon>
    </lineage>
</organism>
<feature type="signal peptide" evidence="2">
    <location>
        <begin position="1"/>
        <end position="17"/>
    </location>
</feature>
<evidence type="ECO:0000256" key="2">
    <source>
        <dbReference type="SAM" id="SignalP"/>
    </source>
</evidence>
<evidence type="ECO:0000256" key="1">
    <source>
        <dbReference type="ARBA" id="ARBA00023157"/>
    </source>
</evidence>
<dbReference type="SUPFAM" id="SSF50494">
    <property type="entry name" value="Trypsin-like serine proteases"/>
    <property type="match status" value="1"/>
</dbReference>
<dbReference type="PRINTS" id="PR00722">
    <property type="entry name" value="CHYMOTRYPSIN"/>
</dbReference>
<evidence type="ECO:0000313" key="4">
    <source>
        <dbReference type="EMBL" id="KAK7114219.1"/>
    </source>
</evidence>
<dbReference type="EMBL" id="JBAMIC010000001">
    <property type="protein sequence ID" value="KAK7114219.1"/>
    <property type="molecule type" value="Genomic_DNA"/>
</dbReference>
<dbReference type="Gene3D" id="2.40.10.10">
    <property type="entry name" value="Trypsin-like serine proteases"/>
    <property type="match status" value="1"/>
</dbReference>
<dbReference type="SMART" id="SM00020">
    <property type="entry name" value="Tryp_SPc"/>
    <property type="match status" value="1"/>
</dbReference>
<evidence type="ECO:0000313" key="5">
    <source>
        <dbReference type="Proteomes" id="UP001374579"/>
    </source>
</evidence>
<evidence type="ECO:0000259" key="3">
    <source>
        <dbReference type="PROSITE" id="PS50240"/>
    </source>
</evidence>
<dbReference type="AlphaFoldDB" id="A0AAN9BZY3"/>
<dbReference type="CDD" id="cd00190">
    <property type="entry name" value="Tryp_SPc"/>
    <property type="match status" value="1"/>
</dbReference>
<dbReference type="PROSITE" id="PS00134">
    <property type="entry name" value="TRYPSIN_HIS"/>
    <property type="match status" value="1"/>
</dbReference>
<dbReference type="GO" id="GO:0004252">
    <property type="term" value="F:serine-type endopeptidase activity"/>
    <property type="evidence" value="ECO:0007669"/>
    <property type="project" value="InterPro"/>
</dbReference>
<feature type="domain" description="Peptidase S1" evidence="3">
    <location>
        <begin position="184"/>
        <end position="420"/>
    </location>
</feature>
<dbReference type="PANTHER" id="PTHR24252">
    <property type="entry name" value="ACROSIN-RELATED"/>
    <property type="match status" value="1"/>
</dbReference>
<dbReference type="Pfam" id="PF00089">
    <property type="entry name" value="Trypsin"/>
    <property type="match status" value="1"/>
</dbReference>
<dbReference type="PANTHER" id="PTHR24252:SF10">
    <property type="entry name" value="SERINE PROTEASE 56"/>
    <property type="match status" value="1"/>
</dbReference>
<dbReference type="PROSITE" id="PS50240">
    <property type="entry name" value="TRYPSIN_DOM"/>
    <property type="match status" value="1"/>
</dbReference>
<reference evidence="4 5" key="1">
    <citation type="submission" date="2024-02" db="EMBL/GenBank/DDBJ databases">
        <title>Chromosome-scale genome assembly of the rough periwinkle Littorina saxatilis.</title>
        <authorList>
            <person name="De Jode A."/>
            <person name="Faria R."/>
            <person name="Formenti G."/>
            <person name="Sims Y."/>
            <person name="Smith T.P."/>
            <person name="Tracey A."/>
            <person name="Wood J.M.D."/>
            <person name="Zagrodzka Z.B."/>
            <person name="Johannesson K."/>
            <person name="Butlin R.K."/>
            <person name="Leder E.H."/>
        </authorList>
    </citation>
    <scope>NUCLEOTIDE SEQUENCE [LARGE SCALE GENOMIC DNA]</scope>
    <source>
        <strain evidence="4">Snail1</strain>
        <tissue evidence="4">Muscle</tissue>
    </source>
</reference>
<accession>A0AAN9BZY3</accession>
<keyword evidence="5" id="KW-1185">Reference proteome</keyword>
<sequence>MQVVIVLTLLTITVISGQQSFFNVLQCGNLNSGLCRLQCQSNELSVYPYTCSLYTQYFGYEYQRCVTSMPCCYYSGSCQRTCNGNQVQLSPAATCTNAGDVCCMQSSLLGATQSNIPTAATATTASSSSSSSSWSSVWSSPYTSAPTLTSVSARQGVCGSAVTQGSTNARRFSQQPPFSPRPRIIGGTVTQPTDWPWMVRITYTTSIGFCAGVLVDNDTVVTAAHCVAGIDKESMQVILGDHDVSTFDPDEEVVDVASYYIVSGFLRRRRGDDFAILKLARNVTFTDRKLPACLPDPAIPLASPPSCYIAGWGVSEQGIGGPLRAANAQLLNRTACEDRLSLAGQGPVTLPLDMVCTANPRESPTDGCLFDDGDMLVCKDVQNRWSLIGIMSEYSCGSALPILFTDVRNYTDITLNRMFA</sequence>
<dbReference type="Proteomes" id="UP001374579">
    <property type="component" value="Unassembled WGS sequence"/>
</dbReference>
<dbReference type="InterPro" id="IPR001254">
    <property type="entry name" value="Trypsin_dom"/>
</dbReference>